<accession>A0ABP8IZN4</accession>
<dbReference type="Proteomes" id="UP001500454">
    <property type="component" value="Unassembled WGS sequence"/>
</dbReference>
<dbReference type="InterPro" id="IPR017642">
    <property type="entry name" value="DNA_S_mod_DndB"/>
</dbReference>
<dbReference type="NCBIfam" id="TIGR03187">
    <property type="entry name" value="DGQHR"/>
    <property type="match status" value="1"/>
</dbReference>
<reference evidence="2" key="1">
    <citation type="journal article" date="2019" name="Int. J. Syst. Evol. Microbiol.">
        <title>The Global Catalogue of Microorganisms (GCM) 10K type strain sequencing project: providing services to taxonomists for standard genome sequencing and annotation.</title>
        <authorList>
            <consortium name="The Broad Institute Genomics Platform"/>
            <consortium name="The Broad Institute Genome Sequencing Center for Infectious Disease"/>
            <person name="Wu L."/>
            <person name="Ma J."/>
        </authorList>
    </citation>
    <scope>NUCLEOTIDE SEQUENCE [LARGE SCALE GENOMIC DNA]</scope>
    <source>
        <strain evidence="2">JCM 17924</strain>
    </source>
</reference>
<dbReference type="InterPro" id="IPR017601">
    <property type="entry name" value="DGQHR-contain_dom"/>
</dbReference>
<organism evidence="1 2">
    <name type="scientific">Hymenobacter koreensis</name>
    <dbReference type="NCBI Taxonomy" id="1084523"/>
    <lineage>
        <taxon>Bacteria</taxon>
        <taxon>Pseudomonadati</taxon>
        <taxon>Bacteroidota</taxon>
        <taxon>Cytophagia</taxon>
        <taxon>Cytophagales</taxon>
        <taxon>Hymenobacteraceae</taxon>
        <taxon>Hymenobacter</taxon>
    </lineage>
</organism>
<comment type="caution">
    <text evidence="1">The sequence shown here is derived from an EMBL/GenBank/DDBJ whole genome shotgun (WGS) entry which is preliminary data.</text>
</comment>
<keyword evidence="2" id="KW-1185">Reference proteome</keyword>
<evidence type="ECO:0000313" key="2">
    <source>
        <dbReference type="Proteomes" id="UP001500454"/>
    </source>
</evidence>
<dbReference type="Pfam" id="PF14072">
    <property type="entry name" value="DndB"/>
    <property type="match status" value="1"/>
</dbReference>
<proteinExistence type="predicted"/>
<dbReference type="CDD" id="cd16413">
    <property type="entry name" value="DGQHR_domain"/>
    <property type="match status" value="1"/>
</dbReference>
<gene>
    <name evidence="1" type="ORF">GCM10023186_22310</name>
</gene>
<name>A0ABP8IZN4_9BACT</name>
<protein>
    <submittedName>
        <fullName evidence="1">DGQHR domain-containing protein</fullName>
    </submittedName>
</protein>
<dbReference type="RefSeq" id="WP_345224203.1">
    <property type="nucleotide sequence ID" value="NZ_BAABHA010000006.1"/>
</dbReference>
<sequence length="306" mass="34418">MPTLPKVTQLSHKVVSVNSLKSKFNDIDVTIQSMKVKDVVFIHYVAVRGKDNEEGAVQRVLNKARIKSIRDYLLTGKIFFNAFLLNWTEKNVKPEHVDGIITIPIIPYSAQVIDGQHRLAGLQSAMEVDPAIGEKDIVVILSNGLSTAQAADIFLNINTEQKPVPKSLIFNLFGIVENDKEHAINRAKDIASDLNENIDSAYYKMIKFPGSPWGVGHIDLSTIVTSLKKHLEPAGIFSNYNITDLNRQKVLFINYFNSIRSYYLEKDLWSSKGKNPFTKNAGVVASIEFFIEQMLPKCAEKRIIHC</sequence>
<evidence type="ECO:0000313" key="1">
    <source>
        <dbReference type="EMBL" id="GAA4382259.1"/>
    </source>
</evidence>
<dbReference type="EMBL" id="BAABHA010000006">
    <property type="protein sequence ID" value="GAA4382259.1"/>
    <property type="molecule type" value="Genomic_DNA"/>
</dbReference>